<name>A0A7V6PEA6_9HYPH</name>
<organism evidence="2 3">
    <name type="scientific">Brucella intermedia</name>
    <dbReference type="NCBI Taxonomy" id="94625"/>
    <lineage>
        <taxon>Bacteria</taxon>
        <taxon>Pseudomonadati</taxon>
        <taxon>Pseudomonadota</taxon>
        <taxon>Alphaproteobacteria</taxon>
        <taxon>Hyphomicrobiales</taxon>
        <taxon>Brucellaceae</taxon>
        <taxon>Brucella/Ochrobactrum group</taxon>
        <taxon>Brucella</taxon>
    </lineage>
</organism>
<keyword evidence="1" id="KW-0812">Transmembrane</keyword>
<dbReference type="AlphaFoldDB" id="A0A7V6PEA6"/>
<gene>
    <name evidence="2" type="ORF">GXX48_17370</name>
</gene>
<protein>
    <submittedName>
        <fullName evidence="2">Trimeric intracellular cation channel family protein</fullName>
    </submittedName>
</protein>
<dbReference type="Proteomes" id="UP000551563">
    <property type="component" value="Unassembled WGS sequence"/>
</dbReference>
<accession>A0A7V6PEA6</accession>
<feature type="transmembrane region" description="Helical" evidence="1">
    <location>
        <begin position="6"/>
        <end position="27"/>
    </location>
</feature>
<evidence type="ECO:0000313" key="3">
    <source>
        <dbReference type="Proteomes" id="UP000551563"/>
    </source>
</evidence>
<reference evidence="2 3" key="1">
    <citation type="journal article" date="2020" name="Biotechnol. Biofuels">
        <title>New insights from the biogas microbiome by comprehensive genome-resolved metagenomics of nearly 1600 species originating from multiple anaerobic digesters.</title>
        <authorList>
            <person name="Campanaro S."/>
            <person name="Treu L."/>
            <person name="Rodriguez-R L.M."/>
            <person name="Kovalovszki A."/>
            <person name="Ziels R.M."/>
            <person name="Maus I."/>
            <person name="Zhu X."/>
            <person name="Kougias P.G."/>
            <person name="Basile A."/>
            <person name="Luo G."/>
            <person name="Schluter A."/>
            <person name="Konstantinidis K.T."/>
            <person name="Angelidaki I."/>
        </authorList>
    </citation>
    <scope>NUCLEOTIDE SEQUENCE [LARGE SCALE GENOMIC DNA]</scope>
    <source>
        <strain evidence="2">AS04akNAM_66</strain>
    </source>
</reference>
<comment type="caution">
    <text evidence="2">The sequence shown here is derived from an EMBL/GenBank/DDBJ whole genome shotgun (WGS) entry which is preliminary data.</text>
</comment>
<proteinExistence type="predicted"/>
<feature type="non-terminal residue" evidence="2">
    <location>
        <position position="1"/>
    </location>
</feature>
<keyword evidence="1" id="KW-1133">Transmembrane helix</keyword>
<sequence>DPAICAVAAALTAFVIRGGALYFGWTLPVYKSRPGRTEEELQRDRIIRPE</sequence>
<keyword evidence="1" id="KW-0472">Membrane</keyword>
<evidence type="ECO:0000313" key="2">
    <source>
        <dbReference type="EMBL" id="HHV69392.1"/>
    </source>
</evidence>
<evidence type="ECO:0000256" key="1">
    <source>
        <dbReference type="SAM" id="Phobius"/>
    </source>
</evidence>
<dbReference type="EMBL" id="DUMN01000494">
    <property type="protein sequence ID" value="HHV69392.1"/>
    <property type="molecule type" value="Genomic_DNA"/>
</dbReference>